<feature type="domain" description="Flagellar basal body rod protein N-terminal" evidence="7">
    <location>
        <begin position="23"/>
        <end position="38"/>
    </location>
</feature>
<comment type="function">
    <text evidence="5 6">Structural component of flagellum, the bacterial motility apparatus. Part of the rod structure of flagellar basal body.</text>
</comment>
<comment type="caution">
    <text evidence="8">The sequence shown here is derived from an EMBL/GenBank/DDBJ whole genome shotgun (WGS) entry which is preliminary data.</text>
</comment>
<dbReference type="GO" id="GO:0071978">
    <property type="term" value="P:bacterial-type flagellum-dependent swarming motility"/>
    <property type="evidence" value="ECO:0007669"/>
    <property type="project" value="TreeGrafter"/>
</dbReference>
<sequence length="131" mass="14927">MDLFSGTIDTLQKSLDYASVKNQTISSNIANVDTPNYKSKQVVFKDVLNQELSNSIDAKRTHPKHFQFEATNKLPYNIIEQKNTTFNHNGNNVDIDKEMAELAKNQIYYQSLIDRINGKFNSLQTVIRGGK</sequence>
<organism evidence="8 9">
    <name type="scientific">Ornithinibacillus halotolerans</name>
    <dbReference type="NCBI Taxonomy" id="1274357"/>
    <lineage>
        <taxon>Bacteria</taxon>
        <taxon>Bacillati</taxon>
        <taxon>Bacillota</taxon>
        <taxon>Bacilli</taxon>
        <taxon>Bacillales</taxon>
        <taxon>Bacillaceae</taxon>
        <taxon>Ornithinibacillus</taxon>
    </lineage>
</organism>
<name>A0A916W3L6_9BACI</name>
<keyword evidence="8" id="KW-0969">Cilium</keyword>
<dbReference type="PANTHER" id="PTHR30435">
    <property type="entry name" value="FLAGELLAR PROTEIN"/>
    <property type="match status" value="1"/>
</dbReference>
<proteinExistence type="inferred from homology"/>
<reference evidence="8" key="2">
    <citation type="submission" date="2020-09" db="EMBL/GenBank/DDBJ databases">
        <authorList>
            <person name="Sun Q."/>
            <person name="Zhou Y."/>
        </authorList>
    </citation>
    <scope>NUCLEOTIDE SEQUENCE</scope>
    <source>
        <strain evidence="8">CGMCC 1.12408</strain>
    </source>
</reference>
<keyword evidence="8" id="KW-0282">Flagellum</keyword>
<protein>
    <recommendedName>
        <fullName evidence="3 6">Flagellar basal body rod protein FlgB</fullName>
    </recommendedName>
</protein>
<gene>
    <name evidence="8" type="primary">flgB</name>
    <name evidence="8" type="ORF">GCM10008025_03840</name>
</gene>
<dbReference type="Pfam" id="PF00460">
    <property type="entry name" value="Flg_bb_rod"/>
    <property type="match status" value="1"/>
</dbReference>
<dbReference type="AlphaFoldDB" id="A0A916W3L6"/>
<evidence type="ECO:0000256" key="6">
    <source>
        <dbReference type="PIRNR" id="PIRNR002889"/>
    </source>
</evidence>
<keyword evidence="8" id="KW-0966">Cell projection</keyword>
<evidence type="ECO:0000256" key="4">
    <source>
        <dbReference type="ARBA" id="ARBA00023143"/>
    </source>
</evidence>
<evidence type="ECO:0000256" key="3">
    <source>
        <dbReference type="ARBA" id="ARBA00014376"/>
    </source>
</evidence>
<evidence type="ECO:0000256" key="2">
    <source>
        <dbReference type="ARBA" id="ARBA00009677"/>
    </source>
</evidence>
<dbReference type="Proteomes" id="UP000613512">
    <property type="component" value="Unassembled WGS sequence"/>
</dbReference>
<comment type="similarity">
    <text evidence="2 6">Belongs to the flagella basal body rod proteins family.</text>
</comment>
<dbReference type="RefSeq" id="WP_188382988.1">
    <property type="nucleotide sequence ID" value="NZ_BMEY01000001.1"/>
</dbReference>
<accession>A0A916W3L6</accession>
<dbReference type="PIRSF" id="PIRSF002889">
    <property type="entry name" value="Rod_FlgB"/>
    <property type="match status" value="1"/>
</dbReference>
<dbReference type="InterPro" id="IPR006300">
    <property type="entry name" value="FlgB"/>
</dbReference>
<reference evidence="8" key="1">
    <citation type="journal article" date="2014" name="Int. J. Syst. Evol. Microbiol.">
        <title>Complete genome sequence of Corynebacterium casei LMG S-19264T (=DSM 44701T), isolated from a smear-ripened cheese.</title>
        <authorList>
            <consortium name="US DOE Joint Genome Institute (JGI-PGF)"/>
            <person name="Walter F."/>
            <person name="Albersmeier A."/>
            <person name="Kalinowski J."/>
            <person name="Ruckert C."/>
        </authorList>
    </citation>
    <scope>NUCLEOTIDE SEQUENCE</scope>
    <source>
        <strain evidence="8">CGMCC 1.12408</strain>
    </source>
</reference>
<dbReference type="GO" id="GO:0030694">
    <property type="term" value="C:bacterial-type flagellum basal body, rod"/>
    <property type="evidence" value="ECO:0007669"/>
    <property type="project" value="InterPro"/>
</dbReference>
<dbReference type="NCBIfam" id="TIGR01396">
    <property type="entry name" value="FlgB"/>
    <property type="match status" value="1"/>
</dbReference>
<evidence type="ECO:0000313" key="9">
    <source>
        <dbReference type="Proteomes" id="UP000613512"/>
    </source>
</evidence>
<keyword evidence="4 6" id="KW-0975">Bacterial flagellum</keyword>
<keyword evidence="9" id="KW-1185">Reference proteome</keyword>
<dbReference type="InterPro" id="IPR001444">
    <property type="entry name" value="Flag_bb_rod_N"/>
</dbReference>
<comment type="subunit">
    <text evidence="6">The basal body constitutes a major portion of the flagellar organelle and consists of a number of rings mounted on a central rod.</text>
</comment>
<evidence type="ECO:0000256" key="5">
    <source>
        <dbReference type="ARBA" id="ARBA00024934"/>
    </source>
</evidence>
<dbReference type="PANTHER" id="PTHR30435:SF12">
    <property type="entry name" value="FLAGELLAR BASAL BODY ROD PROTEIN FLGB"/>
    <property type="match status" value="1"/>
</dbReference>
<comment type="subcellular location">
    <subcellularLocation>
        <location evidence="1 6">Bacterial flagellum basal body</location>
    </subcellularLocation>
</comment>
<evidence type="ECO:0000256" key="1">
    <source>
        <dbReference type="ARBA" id="ARBA00004117"/>
    </source>
</evidence>
<dbReference type="EMBL" id="BMEY01000001">
    <property type="protein sequence ID" value="GGA63147.1"/>
    <property type="molecule type" value="Genomic_DNA"/>
</dbReference>
<evidence type="ECO:0000313" key="8">
    <source>
        <dbReference type="EMBL" id="GGA63147.1"/>
    </source>
</evidence>
<evidence type="ECO:0000259" key="7">
    <source>
        <dbReference type="Pfam" id="PF00460"/>
    </source>
</evidence>